<evidence type="ECO:0000256" key="4">
    <source>
        <dbReference type="ARBA" id="ARBA00023014"/>
    </source>
</evidence>
<evidence type="ECO:0000313" key="8">
    <source>
        <dbReference type="Proteomes" id="UP000683139"/>
    </source>
</evidence>
<dbReference type="AlphaFoldDB" id="A0A920CZ07"/>
<dbReference type="RefSeq" id="WP_213514876.1">
    <property type="nucleotide sequence ID" value="NZ_BOSE01000003.1"/>
</dbReference>
<proteinExistence type="predicted"/>
<dbReference type="InterPro" id="IPR036922">
    <property type="entry name" value="Rieske_2Fe-2S_sf"/>
</dbReference>
<keyword evidence="5" id="KW-1015">Disulfide bond</keyword>
<protein>
    <submittedName>
        <fullName evidence="7">Oxidoreductase</fullName>
    </submittedName>
</protein>
<keyword evidence="4" id="KW-0411">Iron-sulfur</keyword>
<dbReference type="PROSITE" id="PS51296">
    <property type="entry name" value="RIESKE"/>
    <property type="match status" value="1"/>
</dbReference>
<keyword evidence="1" id="KW-0001">2Fe-2S</keyword>
<dbReference type="CDD" id="cd03477">
    <property type="entry name" value="Rieske_YhfW_C"/>
    <property type="match status" value="1"/>
</dbReference>
<dbReference type="PANTHER" id="PTHR13847:SF274">
    <property type="entry name" value="RIESKE 2FE-2S IRON-SULFUR PROTEIN YHFW-RELATED"/>
    <property type="match status" value="1"/>
</dbReference>
<evidence type="ECO:0000256" key="2">
    <source>
        <dbReference type="ARBA" id="ARBA00022723"/>
    </source>
</evidence>
<keyword evidence="2" id="KW-0479">Metal-binding</keyword>
<name>A0A920CZ07_9BACL</name>
<keyword evidence="3" id="KW-0408">Iron</keyword>
<dbReference type="InterPro" id="IPR017941">
    <property type="entry name" value="Rieske_2Fe-2S"/>
</dbReference>
<sequence>MQLPQFPQSYWLDSAKLPDFPQLTEDIKADVTIIGGGITGITLAYLLVKRGMNVVLLEASELLSGTTGHTTAKITSQHGLIYDEFIAHFGEERAKQYYEANHEGLQWIRQMIHQHDLACDFQEEDAWLYTRTVDEIQSLEKEMRAYEKLGIKGELKDSSPLPFEIRSGLVMYKQAQFNPVRYLTQLLQLAIKHGLKVYEHTTATTVKKGSPSYVETQEKHKVHSEHIVICSHFPFYDNMQFFFARMYAERSYAVCFKPKQEYPGGMYINVENPTRSLRSVVVNGENYVIAGGENHPTGQGICTIKHFETLQQFAEQSFGVESIPYRWSAQDYITLDKLPFIGSVKEDPQVLVATGYKKWGMTTGTTAALLLEKQIVEEPSPYTELFTPRRFHADPEVKTFLTYAGNMVKHMAKGKLVQSSTRHPEDLSNGEGSVVLLNGKRAGGYRDQDGKLFVVDTTCTHMGCEVEWNSGELSWDCPCHGSRFSYEGEVLNGPAEKPLERIQ</sequence>
<dbReference type="PRINTS" id="PR00162">
    <property type="entry name" value="RIESKE"/>
</dbReference>
<dbReference type="Gene3D" id="3.50.50.60">
    <property type="entry name" value="FAD/NAD(P)-binding domain"/>
    <property type="match status" value="1"/>
</dbReference>
<dbReference type="PANTHER" id="PTHR13847">
    <property type="entry name" value="SARCOSINE DEHYDROGENASE-RELATED"/>
    <property type="match status" value="1"/>
</dbReference>
<feature type="domain" description="Rieske" evidence="6">
    <location>
        <begin position="419"/>
        <end position="503"/>
    </location>
</feature>
<dbReference type="InterPro" id="IPR006076">
    <property type="entry name" value="FAD-dep_OxRdtase"/>
</dbReference>
<dbReference type="SUPFAM" id="SSF51971">
    <property type="entry name" value="Nucleotide-binding domain"/>
    <property type="match status" value="1"/>
</dbReference>
<dbReference type="InterPro" id="IPR005805">
    <property type="entry name" value="Rieske_Fe-S_prot_C"/>
</dbReference>
<dbReference type="Proteomes" id="UP000683139">
    <property type="component" value="Unassembled WGS sequence"/>
</dbReference>
<accession>A0A920CZ07</accession>
<dbReference type="GO" id="GO:0046872">
    <property type="term" value="F:metal ion binding"/>
    <property type="evidence" value="ECO:0007669"/>
    <property type="project" value="UniProtKB-KW"/>
</dbReference>
<dbReference type="GO" id="GO:0016705">
    <property type="term" value="F:oxidoreductase activity, acting on paired donors, with incorporation or reduction of molecular oxygen"/>
    <property type="evidence" value="ECO:0007669"/>
    <property type="project" value="UniProtKB-ARBA"/>
</dbReference>
<dbReference type="GO" id="GO:0005737">
    <property type="term" value="C:cytoplasm"/>
    <property type="evidence" value="ECO:0007669"/>
    <property type="project" value="TreeGrafter"/>
</dbReference>
<dbReference type="Pfam" id="PF01266">
    <property type="entry name" value="DAO"/>
    <property type="match status" value="1"/>
</dbReference>
<reference evidence="7" key="1">
    <citation type="submission" date="2021-03" db="EMBL/GenBank/DDBJ databases">
        <title>Antimicrobial resistance genes in bacteria isolated from Japanese honey, and their potential for conferring macrolide and lincosamide resistance in the American foulbrood pathogen Paenibacillus larvae.</title>
        <authorList>
            <person name="Okamoto M."/>
            <person name="Kumagai M."/>
            <person name="Kanamori H."/>
            <person name="Takamatsu D."/>
        </authorList>
    </citation>
    <scope>NUCLEOTIDE SEQUENCE</scope>
    <source>
        <strain evidence="7">J40TS1</strain>
    </source>
</reference>
<dbReference type="SUPFAM" id="SSF50022">
    <property type="entry name" value="ISP domain"/>
    <property type="match status" value="1"/>
</dbReference>
<evidence type="ECO:0000259" key="6">
    <source>
        <dbReference type="PROSITE" id="PS51296"/>
    </source>
</evidence>
<organism evidence="7 8">
    <name type="scientific">Paenibacillus montaniterrae</name>
    <dbReference type="NCBI Taxonomy" id="429341"/>
    <lineage>
        <taxon>Bacteria</taxon>
        <taxon>Bacillati</taxon>
        <taxon>Bacillota</taxon>
        <taxon>Bacilli</taxon>
        <taxon>Bacillales</taxon>
        <taxon>Paenibacillaceae</taxon>
        <taxon>Paenibacillus</taxon>
    </lineage>
</organism>
<dbReference type="Gene3D" id="3.30.9.10">
    <property type="entry name" value="D-Amino Acid Oxidase, subunit A, domain 2"/>
    <property type="match status" value="1"/>
</dbReference>
<dbReference type="Pfam" id="PF00355">
    <property type="entry name" value="Rieske"/>
    <property type="match status" value="1"/>
</dbReference>
<dbReference type="GO" id="GO:0051537">
    <property type="term" value="F:2 iron, 2 sulfur cluster binding"/>
    <property type="evidence" value="ECO:0007669"/>
    <property type="project" value="UniProtKB-KW"/>
</dbReference>
<keyword evidence="8" id="KW-1185">Reference proteome</keyword>
<gene>
    <name evidence="7" type="ORF">J40TS1_21810</name>
</gene>
<dbReference type="InterPro" id="IPR038010">
    <property type="entry name" value="YhfW_C"/>
</dbReference>
<evidence type="ECO:0000256" key="5">
    <source>
        <dbReference type="ARBA" id="ARBA00023157"/>
    </source>
</evidence>
<dbReference type="FunFam" id="2.102.10.10:FF:000014">
    <property type="entry name" value="Oxidoreductase, FAD dependent"/>
    <property type="match status" value="1"/>
</dbReference>
<evidence type="ECO:0000256" key="3">
    <source>
        <dbReference type="ARBA" id="ARBA00023004"/>
    </source>
</evidence>
<evidence type="ECO:0000256" key="1">
    <source>
        <dbReference type="ARBA" id="ARBA00022714"/>
    </source>
</evidence>
<evidence type="ECO:0000313" key="7">
    <source>
        <dbReference type="EMBL" id="GIP16539.1"/>
    </source>
</evidence>
<dbReference type="InterPro" id="IPR036188">
    <property type="entry name" value="FAD/NAD-bd_sf"/>
</dbReference>
<dbReference type="GO" id="GO:0016020">
    <property type="term" value="C:membrane"/>
    <property type="evidence" value="ECO:0007669"/>
    <property type="project" value="InterPro"/>
</dbReference>
<dbReference type="EMBL" id="BOSE01000003">
    <property type="protein sequence ID" value="GIP16539.1"/>
    <property type="molecule type" value="Genomic_DNA"/>
</dbReference>
<comment type="caution">
    <text evidence="7">The sequence shown here is derived from an EMBL/GenBank/DDBJ whole genome shotgun (WGS) entry which is preliminary data.</text>
</comment>
<dbReference type="GO" id="GO:0004497">
    <property type="term" value="F:monooxygenase activity"/>
    <property type="evidence" value="ECO:0007669"/>
    <property type="project" value="UniProtKB-ARBA"/>
</dbReference>
<dbReference type="Gene3D" id="2.102.10.10">
    <property type="entry name" value="Rieske [2Fe-2S] iron-sulphur domain"/>
    <property type="match status" value="1"/>
</dbReference>